<dbReference type="Pfam" id="PF00685">
    <property type="entry name" value="Sulfotransfer_1"/>
    <property type="match status" value="1"/>
</dbReference>
<dbReference type="InterPro" id="IPR027417">
    <property type="entry name" value="P-loop_NTPase"/>
</dbReference>
<evidence type="ECO:0000259" key="4">
    <source>
        <dbReference type="Pfam" id="PF00685"/>
    </source>
</evidence>
<dbReference type="PANTHER" id="PTHR11783">
    <property type="entry name" value="SULFOTRANSFERASE SULT"/>
    <property type="match status" value="1"/>
</dbReference>
<sequence>MSIIAPTFSPSLKPTDFEKLLNELPKAPFWETKELSHYDGFWFPTPFMKPIVKFRSTFKAREDDVLLASTMKTGTTWLKALSLCIMQENHPTDDQQHADILTLGNPHSHVPTVEAMVYSDKDPRVDIYNPTTPRLLHTHLPYTVLPDSIKQSPCKIVYIARNPKDTLISSWHFFNTILRPNQDPLPLEKALDSFCSGVYQYGPFFEHVVEFWLESQRRPNKILFVKYEDMKSDPKGQVTRIAEFMGRPLAGEEEVEDVLWRCSLKRLKSLEVNKSDHHFNHIPNKSFFRKGDVGDWRRYLTYEMEEQINQLCRTKLEPFGLFL</sequence>
<dbReference type="AlphaFoldDB" id="A0ABD3EDD8"/>
<dbReference type="Proteomes" id="UP001632038">
    <property type="component" value="Unassembled WGS sequence"/>
</dbReference>
<evidence type="ECO:0000313" key="5">
    <source>
        <dbReference type="EMBL" id="KAL3652302.1"/>
    </source>
</evidence>
<dbReference type="EC" id="2.8.2.-" evidence="3"/>
<reference evidence="6" key="1">
    <citation type="journal article" date="2024" name="IScience">
        <title>Strigolactones Initiate the Formation of Haustorium-like Structures in Castilleja.</title>
        <authorList>
            <person name="Buerger M."/>
            <person name="Peterson D."/>
            <person name="Chory J."/>
        </authorList>
    </citation>
    <scope>NUCLEOTIDE SEQUENCE [LARGE SCALE GENOMIC DNA]</scope>
</reference>
<name>A0ABD3EDD8_9LAMI</name>
<dbReference type="GO" id="GO:0016740">
    <property type="term" value="F:transferase activity"/>
    <property type="evidence" value="ECO:0007669"/>
    <property type="project" value="UniProtKB-KW"/>
</dbReference>
<evidence type="ECO:0000313" key="6">
    <source>
        <dbReference type="Proteomes" id="UP001632038"/>
    </source>
</evidence>
<keyword evidence="2 3" id="KW-0808">Transferase</keyword>
<dbReference type="SUPFAM" id="SSF52540">
    <property type="entry name" value="P-loop containing nucleoside triphosphate hydrolases"/>
    <property type="match status" value="1"/>
</dbReference>
<evidence type="ECO:0000256" key="3">
    <source>
        <dbReference type="RuleBase" id="RU361155"/>
    </source>
</evidence>
<protein>
    <recommendedName>
        <fullName evidence="3">Sulfotransferase</fullName>
        <ecNumber evidence="3">2.8.2.-</ecNumber>
    </recommendedName>
</protein>
<feature type="domain" description="Sulfotransferase" evidence="4">
    <location>
        <begin position="63"/>
        <end position="318"/>
    </location>
</feature>
<dbReference type="EMBL" id="JAVIJP010000005">
    <property type="protein sequence ID" value="KAL3652302.1"/>
    <property type="molecule type" value="Genomic_DNA"/>
</dbReference>
<comment type="caution">
    <text evidence="5">The sequence shown here is derived from an EMBL/GenBank/DDBJ whole genome shotgun (WGS) entry which is preliminary data.</text>
</comment>
<accession>A0ABD3EDD8</accession>
<dbReference type="Gene3D" id="3.40.50.300">
    <property type="entry name" value="P-loop containing nucleotide triphosphate hydrolases"/>
    <property type="match status" value="1"/>
</dbReference>
<organism evidence="5 6">
    <name type="scientific">Castilleja foliolosa</name>
    <dbReference type="NCBI Taxonomy" id="1961234"/>
    <lineage>
        <taxon>Eukaryota</taxon>
        <taxon>Viridiplantae</taxon>
        <taxon>Streptophyta</taxon>
        <taxon>Embryophyta</taxon>
        <taxon>Tracheophyta</taxon>
        <taxon>Spermatophyta</taxon>
        <taxon>Magnoliopsida</taxon>
        <taxon>eudicotyledons</taxon>
        <taxon>Gunneridae</taxon>
        <taxon>Pentapetalae</taxon>
        <taxon>asterids</taxon>
        <taxon>lamiids</taxon>
        <taxon>Lamiales</taxon>
        <taxon>Orobanchaceae</taxon>
        <taxon>Pedicularideae</taxon>
        <taxon>Castillejinae</taxon>
        <taxon>Castilleja</taxon>
    </lineage>
</organism>
<evidence type="ECO:0000256" key="1">
    <source>
        <dbReference type="ARBA" id="ARBA00005771"/>
    </source>
</evidence>
<keyword evidence="6" id="KW-1185">Reference proteome</keyword>
<dbReference type="InterPro" id="IPR000863">
    <property type="entry name" value="Sulfotransferase_dom"/>
</dbReference>
<evidence type="ECO:0000256" key="2">
    <source>
        <dbReference type="ARBA" id="ARBA00022679"/>
    </source>
</evidence>
<gene>
    <name evidence="5" type="ORF">CASFOL_001983</name>
</gene>
<proteinExistence type="inferred from homology"/>
<comment type="similarity">
    <text evidence="1 3">Belongs to the sulfotransferase 1 family.</text>
</comment>